<keyword evidence="2" id="KW-1185">Reference proteome</keyword>
<organism evidence="1 2">
    <name type="scientific">Natrinema pellirubrum (strain DSM 15624 / CIP 106293 / JCM 10476 / NCIMB 786 / 157)</name>
    <dbReference type="NCBI Taxonomy" id="797303"/>
    <lineage>
        <taxon>Archaea</taxon>
        <taxon>Methanobacteriati</taxon>
        <taxon>Methanobacteriota</taxon>
        <taxon>Stenosarchaea group</taxon>
        <taxon>Halobacteria</taxon>
        <taxon>Halobacteriales</taxon>
        <taxon>Natrialbaceae</taxon>
        <taxon>Natrinema</taxon>
    </lineage>
</organism>
<evidence type="ECO:0000313" key="2">
    <source>
        <dbReference type="Proteomes" id="UP000011593"/>
    </source>
</evidence>
<dbReference type="InterPro" id="IPR045396">
    <property type="entry name" value="DUF6517"/>
</dbReference>
<protein>
    <submittedName>
        <fullName evidence="1">Uncharacterized protein</fullName>
    </submittedName>
</protein>
<evidence type="ECO:0000313" key="1">
    <source>
        <dbReference type="EMBL" id="ELY70189.1"/>
    </source>
</evidence>
<dbReference type="EMBL" id="AOIE01000113">
    <property type="protein sequence ID" value="ELY70189.1"/>
    <property type="molecule type" value="Genomic_DNA"/>
</dbReference>
<name>L9Y817_NATP1</name>
<dbReference type="PATRIC" id="fig|797303.5.peg.3839"/>
<dbReference type="Proteomes" id="UP000011593">
    <property type="component" value="Unassembled WGS sequence"/>
</dbReference>
<sequence>MYYGGIKSSVSDDAFGRVPRVAETDALSSANDLHRSMALTRRRLLATGMTAGTATVAGCAGVLEDELASEAATVAPAALEETGYEERTAEEVPVERTVSRFGIERTIEARNWYAEYDRSISLAAVGLTRVQAAVVAVLSTPQVSVLGKTFNPVGDYSTDDLVALIQNRYDRLENVERVGSESVSVLGTETTLARYEARARLVSAGASLEVFLLVGEPVTHGDDFVIPVAVFPQVHGFETESGAVRTMLESLEHA</sequence>
<dbReference type="AlphaFoldDB" id="L9Y817"/>
<reference evidence="1 2" key="1">
    <citation type="journal article" date="2014" name="PLoS Genet.">
        <title>Phylogenetically driven sequencing of extremely halophilic archaea reveals strategies for static and dynamic osmo-response.</title>
        <authorList>
            <person name="Becker E.A."/>
            <person name="Seitzer P.M."/>
            <person name="Tritt A."/>
            <person name="Larsen D."/>
            <person name="Krusor M."/>
            <person name="Yao A.I."/>
            <person name="Wu D."/>
            <person name="Madern D."/>
            <person name="Eisen J.A."/>
            <person name="Darling A.E."/>
            <person name="Facciotti M.T."/>
        </authorList>
    </citation>
    <scope>NUCLEOTIDE SEQUENCE [LARGE SCALE GENOMIC DNA]</scope>
    <source>
        <strain evidence="1 2">DSM 15624</strain>
    </source>
</reference>
<accession>L9Y817</accession>
<comment type="caution">
    <text evidence="1">The sequence shown here is derived from an EMBL/GenBank/DDBJ whole genome shotgun (WGS) entry which is preliminary data.</text>
</comment>
<gene>
    <name evidence="1" type="ORF">C488_19287</name>
</gene>
<proteinExistence type="predicted"/>
<dbReference type="Pfam" id="PF20127">
    <property type="entry name" value="DUF6517"/>
    <property type="match status" value="1"/>
</dbReference>